<dbReference type="OrthoDB" id="383961at2759"/>
<sequence>MDPSHDEDYYDIVHLFPTNPRNIVDEFAFITHCTKVATYINDFYSKWPIEYETDRCKYLNYSINDVVKNYGNHNYNEEHLIQAYNRLATELSECKNSIKSIEKSVFMNVKELSNIYYRFNKYINAVKANQDTDCEDVYDSVKLYLSNENSCKGLKNKFCDAVDNFKNYYHQNISLVKCKNAEYILKPFLSLDHAETRNFGEEAEEAAVEGDVRRQEIAMFIPIQEDSSEMGQSKSTITTASSIILVLSSSSFIFYRFTPLGTWLRTLVQRKSKKTISMYDEALRFNNNSSIQSKDSGNTEFNLQYHSSRTS</sequence>
<evidence type="ECO:0000256" key="1">
    <source>
        <dbReference type="SAM" id="MobiDB-lite"/>
    </source>
</evidence>
<dbReference type="Pfam" id="PF05795">
    <property type="entry name" value="Plasmodium_Vir"/>
    <property type="match status" value="1"/>
</dbReference>
<dbReference type="VEuPathDB" id="PlasmoDB:PVW1_040032400"/>
<accession>A0A565A644</accession>
<dbReference type="EMBL" id="FLZR02000029">
    <property type="protein sequence ID" value="VVA00051.1"/>
    <property type="molecule type" value="Genomic_DNA"/>
</dbReference>
<protein>
    <submittedName>
        <fullName evidence="2">VIR protein</fullName>
    </submittedName>
</protein>
<dbReference type="InterPro" id="IPR008780">
    <property type="entry name" value="Plasmodium_Vir"/>
</dbReference>
<dbReference type="VEuPathDB" id="PlasmoDB:PVP01_0007630"/>
<evidence type="ECO:0000313" key="2">
    <source>
        <dbReference type="EMBL" id="VVA00051.1"/>
    </source>
</evidence>
<gene>
    <name evidence="2" type="ORF">PVP01_0007630</name>
</gene>
<organism evidence="2">
    <name type="scientific">Plasmodium vivax</name>
    <name type="common">malaria parasite P. vivax</name>
    <dbReference type="NCBI Taxonomy" id="5855"/>
    <lineage>
        <taxon>Eukaryota</taxon>
        <taxon>Sar</taxon>
        <taxon>Alveolata</taxon>
        <taxon>Apicomplexa</taxon>
        <taxon>Aconoidasida</taxon>
        <taxon>Haemosporida</taxon>
        <taxon>Plasmodiidae</taxon>
        <taxon>Plasmodium</taxon>
        <taxon>Plasmodium (Plasmodium)</taxon>
    </lineage>
</organism>
<dbReference type="Proteomes" id="UP000220605">
    <property type="component" value="Unassembled WGS sequence"/>
</dbReference>
<reference evidence="2" key="1">
    <citation type="submission" date="2016-07" db="EMBL/GenBank/DDBJ databases">
        <authorList>
            <consortium name="Pathogen Informatics"/>
        </authorList>
    </citation>
    <scope>NUCLEOTIDE SEQUENCE</scope>
</reference>
<name>A0A565A644_PLAVI</name>
<dbReference type="VEuPathDB" id="PlasmoDB:PVPAM_060038200"/>
<dbReference type="AlphaFoldDB" id="A0A565A644"/>
<proteinExistence type="predicted"/>
<feature type="region of interest" description="Disordered" evidence="1">
    <location>
        <begin position="289"/>
        <end position="311"/>
    </location>
</feature>